<gene>
    <name evidence="2" type="ORF">J3U88_19045</name>
</gene>
<proteinExistence type="predicted"/>
<keyword evidence="3" id="KW-1185">Reference proteome</keyword>
<evidence type="ECO:0000256" key="1">
    <source>
        <dbReference type="SAM" id="SignalP"/>
    </source>
</evidence>
<reference evidence="2" key="1">
    <citation type="submission" date="2021-03" db="EMBL/GenBank/DDBJ databases">
        <authorList>
            <person name="Wang G."/>
        </authorList>
    </citation>
    <scope>NUCLEOTIDE SEQUENCE</scope>
    <source>
        <strain evidence="2">KCTC 12899</strain>
    </source>
</reference>
<dbReference type="EMBL" id="JAFREP010000018">
    <property type="protein sequence ID" value="MBO1320582.1"/>
    <property type="molecule type" value="Genomic_DNA"/>
</dbReference>
<name>A0A8J7U4F1_9BACT</name>
<sequence>MKTKFMILMSLFSAMLVAGEEVAKRATMVIDGTVVTGVNRAFGEPIWDLGEGFGTLGFETLGVYNPDGLEPLPLTSKTHCDNKLATYVDPVFLSLFGIEGDVVPDSELNRPLRGVGVIVDPAGQVAVPLPDIADAGMLDYSRAASNGDITIKKWQEASGMATLRCTDAGSSVDIKLKNLVPNGLYTVSAVFMSAQGPVAVPLGGVPNAVVTDENGDARYKRSLNFCYDDETNPARMLIIDITYHSNHSLYGTQTNLPFAGTFAGTINHIHMSFLVNGTELE</sequence>
<comment type="caution">
    <text evidence="2">The sequence shown here is derived from an EMBL/GenBank/DDBJ whole genome shotgun (WGS) entry which is preliminary data.</text>
</comment>
<protein>
    <submittedName>
        <fullName evidence="2">Uncharacterized protein</fullName>
    </submittedName>
</protein>
<organism evidence="2 3">
    <name type="scientific">Acanthopleuribacter pedis</name>
    <dbReference type="NCBI Taxonomy" id="442870"/>
    <lineage>
        <taxon>Bacteria</taxon>
        <taxon>Pseudomonadati</taxon>
        <taxon>Acidobacteriota</taxon>
        <taxon>Holophagae</taxon>
        <taxon>Acanthopleuribacterales</taxon>
        <taxon>Acanthopleuribacteraceae</taxon>
        <taxon>Acanthopleuribacter</taxon>
    </lineage>
</organism>
<dbReference type="Proteomes" id="UP000664417">
    <property type="component" value="Unassembled WGS sequence"/>
</dbReference>
<accession>A0A8J7U4F1</accession>
<dbReference type="AlphaFoldDB" id="A0A8J7U4F1"/>
<feature type="signal peptide" evidence="1">
    <location>
        <begin position="1"/>
        <end position="18"/>
    </location>
</feature>
<feature type="chain" id="PRO_5035210830" evidence="1">
    <location>
        <begin position="19"/>
        <end position="281"/>
    </location>
</feature>
<dbReference type="RefSeq" id="WP_207860536.1">
    <property type="nucleotide sequence ID" value="NZ_JAFREP010000018.1"/>
</dbReference>
<evidence type="ECO:0000313" key="2">
    <source>
        <dbReference type="EMBL" id="MBO1320582.1"/>
    </source>
</evidence>
<evidence type="ECO:0000313" key="3">
    <source>
        <dbReference type="Proteomes" id="UP000664417"/>
    </source>
</evidence>
<keyword evidence="1" id="KW-0732">Signal</keyword>